<dbReference type="PROSITE" id="PS50293">
    <property type="entry name" value="TPR_REGION"/>
    <property type="match status" value="1"/>
</dbReference>
<dbReference type="InterPro" id="IPR011990">
    <property type="entry name" value="TPR-like_helical_dom_sf"/>
</dbReference>
<protein>
    <recommendedName>
        <fullName evidence="8">Tetratricopeptide repeat protein</fullName>
    </recommendedName>
</protein>
<keyword evidence="2 3" id="KW-0802">TPR repeat</keyword>
<keyword evidence="5" id="KW-0812">Transmembrane</keyword>
<feature type="transmembrane region" description="Helical" evidence="5">
    <location>
        <begin position="656"/>
        <end position="677"/>
    </location>
</feature>
<feature type="compositionally biased region" description="Basic and acidic residues" evidence="4">
    <location>
        <begin position="489"/>
        <end position="498"/>
    </location>
</feature>
<keyword evidence="1" id="KW-0677">Repeat</keyword>
<feature type="repeat" description="TPR" evidence="3">
    <location>
        <begin position="206"/>
        <end position="239"/>
    </location>
</feature>
<dbReference type="SUPFAM" id="SSF48452">
    <property type="entry name" value="TPR-like"/>
    <property type="match status" value="2"/>
</dbReference>
<dbReference type="PROSITE" id="PS50005">
    <property type="entry name" value="TPR"/>
    <property type="match status" value="2"/>
</dbReference>
<evidence type="ECO:0008006" key="8">
    <source>
        <dbReference type="Google" id="ProtNLM"/>
    </source>
</evidence>
<name>A0ABR4N9E4_9FUNG</name>
<organism evidence="6 7">
    <name type="scientific">Polyrhizophydium stewartii</name>
    <dbReference type="NCBI Taxonomy" id="2732419"/>
    <lineage>
        <taxon>Eukaryota</taxon>
        <taxon>Fungi</taxon>
        <taxon>Fungi incertae sedis</taxon>
        <taxon>Chytridiomycota</taxon>
        <taxon>Chytridiomycota incertae sedis</taxon>
        <taxon>Chytridiomycetes</taxon>
        <taxon>Rhizophydiales</taxon>
        <taxon>Rhizophydiales incertae sedis</taxon>
        <taxon>Polyrhizophydium</taxon>
    </lineage>
</organism>
<reference evidence="6 7" key="1">
    <citation type="submission" date="2023-09" db="EMBL/GenBank/DDBJ databases">
        <title>Pangenome analysis of Batrachochytrium dendrobatidis and related Chytrids.</title>
        <authorList>
            <person name="Yacoub M.N."/>
            <person name="Stajich J.E."/>
            <person name="James T.Y."/>
        </authorList>
    </citation>
    <scope>NUCLEOTIDE SEQUENCE [LARGE SCALE GENOMIC DNA]</scope>
    <source>
        <strain evidence="6 7">JEL0888</strain>
    </source>
</reference>
<evidence type="ECO:0000313" key="7">
    <source>
        <dbReference type="Proteomes" id="UP001527925"/>
    </source>
</evidence>
<evidence type="ECO:0000256" key="3">
    <source>
        <dbReference type="PROSITE-ProRule" id="PRU00339"/>
    </source>
</evidence>
<evidence type="ECO:0000256" key="2">
    <source>
        <dbReference type="ARBA" id="ARBA00022803"/>
    </source>
</evidence>
<feature type="region of interest" description="Disordered" evidence="4">
    <location>
        <begin position="485"/>
        <end position="509"/>
    </location>
</feature>
<keyword evidence="5" id="KW-0472">Membrane</keyword>
<comment type="caution">
    <text evidence="6">The sequence shown here is derived from an EMBL/GenBank/DDBJ whole genome shotgun (WGS) entry which is preliminary data.</text>
</comment>
<keyword evidence="7" id="KW-1185">Reference proteome</keyword>
<feature type="compositionally biased region" description="Acidic residues" evidence="4">
    <location>
        <begin position="558"/>
        <end position="567"/>
    </location>
</feature>
<feature type="repeat" description="TPR" evidence="3">
    <location>
        <begin position="138"/>
        <end position="171"/>
    </location>
</feature>
<dbReference type="Gene3D" id="1.25.40.10">
    <property type="entry name" value="Tetratricopeptide repeat domain"/>
    <property type="match status" value="2"/>
</dbReference>
<dbReference type="SMART" id="SM00028">
    <property type="entry name" value="TPR"/>
    <property type="match status" value="3"/>
</dbReference>
<dbReference type="PANTHER" id="PTHR22904">
    <property type="entry name" value="TPR REPEAT CONTAINING PROTEIN"/>
    <property type="match status" value="1"/>
</dbReference>
<sequence>MNPLEDPQAILLRAQRATAEKDYAEAERCFSILIEGFRAAKAQGIPMPNLVMGYLSRSTCRLELGDLDGSLNDAELALMEPDITAPREILPGCTTTRTAAATRIIDIYERKGEADKAAALRAKLTELMDRAQANVARSLELKEAGNAQFKRGAFGPALALYEQALELNPTESTILSNACQAALKLDEVDKAEMLAQRCVNVRPDWSKAWYRQGAVAMRKGMYMRAMQAFQRATQLAPEDAEIRRMYDEAVTKAQETDPNQGGLDMQFAAMMAKLRDQSWDFAGWLKSNWNDVEFMDLDAFAETLGPEVAPDVTAAMRMLHPEFPEALHPMATEAALAPVMPASANNLIRHLMPSDPMLTALIVRRLLKRAEPDSEWTLVWVFGADPRPFVQWRHFSRYVQQHQMYAWLVDRPTRRMVDCMRYWDLYLKAPHATGGEAAVVRGPAAVKQSSGIDIVGHREDVYACDDEEMLVAFLNRVYESNRQQNEQAELERAERDKGPSGQAARVAAEAAIAEQVRQRQAAAAAAGAQADDGGEDAPAIEPVVDDEQGDGQGAGEDSPPEIEAAEAETEKHGGSGDGGDDEATLVETELRQRRAANATAGDETSGEASDAKASPAVRGKSGAASKSKSGLKQKKQKQAAEVQQTQQVEMPSPQRLALGLVLLTAAVVVSLLVLGVIPLGGSATATPAAAADGE</sequence>
<dbReference type="EMBL" id="JADGIZ020000018">
    <property type="protein sequence ID" value="KAL2916137.1"/>
    <property type="molecule type" value="Genomic_DNA"/>
</dbReference>
<evidence type="ECO:0000256" key="1">
    <source>
        <dbReference type="ARBA" id="ARBA00022737"/>
    </source>
</evidence>
<feature type="compositionally biased region" description="Low complexity" evidence="4">
    <location>
        <begin position="619"/>
        <end position="628"/>
    </location>
</feature>
<evidence type="ECO:0000313" key="6">
    <source>
        <dbReference type="EMBL" id="KAL2916137.1"/>
    </source>
</evidence>
<dbReference type="PANTHER" id="PTHR22904:SF533">
    <property type="entry name" value="HSP70-HSP90 ORGANIZING PROTEIN 3"/>
    <property type="match status" value="1"/>
</dbReference>
<accession>A0ABR4N9E4</accession>
<evidence type="ECO:0000256" key="4">
    <source>
        <dbReference type="SAM" id="MobiDB-lite"/>
    </source>
</evidence>
<dbReference type="Proteomes" id="UP001527925">
    <property type="component" value="Unassembled WGS sequence"/>
</dbReference>
<proteinExistence type="predicted"/>
<gene>
    <name evidence="6" type="ORF">HK105_204228</name>
</gene>
<keyword evidence="5" id="KW-1133">Transmembrane helix</keyword>
<feature type="region of interest" description="Disordered" evidence="4">
    <location>
        <begin position="523"/>
        <end position="651"/>
    </location>
</feature>
<dbReference type="InterPro" id="IPR019734">
    <property type="entry name" value="TPR_rpt"/>
</dbReference>
<evidence type="ECO:0000256" key="5">
    <source>
        <dbReference type="SAM" id="Phobius"/>
    </source>
</evidence>